<comment type="caution">
    <text evidence="3">The sequence shown here is derived from an EMBL/GenBank/DDBJ whole genome shotgun (WGS) entry which is preliminary data.</text>
</comment>
<evidence type="ECO:0000313" key="4">
    <source>
        <dbReference type="Proteomes" id="UP001218218"/>
    </source>
</evidence>
<keyword evidence="4" id="KW-1185">Reference proteome</keyword>
<reference evidence="3" key="1">
    <citation type="submission" date="2023-03" db="EMBL/GenBank/DDBJ databases">
        <title>Massive genome expansion in bonnet fungi (Mycena s.s.) driven by repeated elements and novel gene families across ecological guilds.</title>
        <authorList>
            <consortium name="Lawrence Berkeley National Laboratory"/>
            <person name="Harder C.B."/>
            <person name="Miyauchi S."/>
            <person name="Viragh M."/>
            <person name="Kuo A."/>
            <person name="Thoen E."/>
            <person name="Andreopoulos B."/>
            <person name="Lu D."/>
            <person name="Skrede I."/>
            <person name="Drula E."/>
            <person name="Henrissat B."/>
            <person name="Morin E."/>
            <person name="Kohler A."/>
            <person name="Barry K."/>
            <person name="LaButti K."/>
            <person name="Morin E."/>
            <person name="Salamov A."/>
            <person name="Lipzen A."/>
            <person name="Mereny Z."/>
            <person name="Hegedus B."/>
            <person name="Baldrian P."/>
            <person name="Stursova M."/>
            <person name="Weitz H."/>
            <person name="Taylor A."/>
            <person name="Grigoriev I.V."/>
            <person name="Nagy L.G."/>
            <person name="Martin F."/>
            <person name="Kauserud H."/>
        </authorList>
    </citation>
    <scope>NUCLEOTIDE SEQUENCE</scope>
    <source>
        <strain evidence="3">CBHHK002</strain>
    </source>
</reference>
<dbReference type="InterPro" id="IPR050231">
    <property type="entry name" value="Iron_ascorbate_oxido_reductase"/>
</dbReference>
<comment type="similarity">
    <text evidence="1">Belongs to the iron/ascorbate-dependent oxidoreductase family.</text>
</comment>
<keyword evidence="1" id="KW-0479">Metal-binding</keyword>
<dbReference type="Pfam" id="PF14226">
    <property type="entry name" value="DIOX_N"/>
    <property type="match status" value="1"/>
</dbReference>
<dbReference type="InterPro" id="IPR027443">
    <property type="entry name" value="IPNS-like_sf"/>
</dbReference>
<dbReference type="SUPFAM" id="SSF51197">
    <property type="entry name" value="Clavaminate synthase-like"/>
    <property type="match status" value="1"/>
</dbReference>
<dbReference type="PANTHER" id="PTHR47990">
    <property type="entry name" value="2-OXOGLUTARATE (2OG) AND FE(II)-DEPENDENT OXYGENASE SUPERFAMILY PROTEIN-RELATED"/>
    <property type="match status" value="1"/>
</dbReference>
<dbReference type="Gene3D" id="2.60.120.330">
    <property type="entry name" value="B-lactam Antibiotic, Isopenicillin N Synthase, Chain"/>
    <property type="match status" value="1"/>
</dbReference>
<dbReference type="GO" id="GO:0046872">
    <property type="term" value="F:metal ion binding"/>
    <property type="evidence" value="ECO:0007669"/>
    <property type="project" value="UniProtKB-KW"/>
</dbReference>
<dbReference type="GO" id="GO:0016491">
    <property type="term" value="F:oxidoreductase activity"/>
    <property type="evidence" value="ECO:0007669"/>
    <property type="project" value="UniProtKB-KW"/>
</dbReference>
<dbReference type="PROSITE" id="PS51471">
    <property type="entry name" value="FE2OG_OXY"/>
    <property type="match status" value="1"/>
</dbReference>
<gene>
    <name evidence="3" type="ORF">DFH08DRAFT_967176</name>
</gene>
<dbReference type="InterPro" id="IPR026992">
    <property type="entry name" value="DIOX_N"/>
</dbReference>
<proteinExistence type="inferred from homology"/>
<organism evidence="3 4">
    <name type="scientific">Mycena albidolilacea</name>
    <dbReference type="NCBI Taxonomy" id="1033008"/>
    <lineage>
        <taxon>Eukaryota</taxon>
        <taxon>Fungi</taxon>
        <taxon>Dikarya</taxon>
        <taxon>Basidiomycota</taxon>
        <taxon>Agaricomycotina</taxon>
        <taxon>Agaricomycetes</taxon>
        <taxon>Agaricomycetidae</taxon>
        <taxon>Agaricales</taxon>
        <taxon>Marasmiineae</taxon>
        <taxon>Mycenaceae</taxon>
        <taxon>Mycena</taxon>
    </lineage>
</organism>
<evidence type="ECO:0000256" key="1">
    <source>
        <dbReference type="RuleBase" id="RU003682"/>
    </source>
</evidence>
<dbReference type="InterPro" id="IPR005123">
    <property type="entry name" value="Oxoglu/Fe-dep_dioxygenase_dom"/>
</dbReference>
<keyword evidence="1" id="KW-0560">Oxidoreductase</keyword>
<dbReference type="InterPro" id="IPR044861">
    <property type="entry name" value="IPNS-like_FE2OG_OXY"/>
</dbReference>
<evidence type="ECO:0000313" key="3">
    <source>
        <dbReference type="EMBL" id="KAJ7328776.1"/>
    </source>
</evidence>
<dbReference type="AlphaFoldDB" id="A0AAD6ZLX9"/>
<dbReference type="Pfam" id="PF03171">
    <property type="entry name" value="2OG-FeII_Oxy"/>
    <property type="match status" value="1"/>
</dbReference>
<protein>
    <submittedName>
        <fullName evidence="3">Oxidoreductase</fullName>
    </submittedName>
</protein>
<dbReference type="Proteomes" id="UP001218218">
    <property type="component" value="Unassembled WGS sequence"/>
</dbReference>
<evidence type="ECO:0000259" key="2">
    <source>
        <dbReference type="PROSITE" id="PS51471"/>
    </source>
</evidence>
<keyword evidence="1" id="KW-0408">Iron</keyword>
<feature type="domain" description="Fe2OG dioxygenase" evidence="2">
    <location>
        <begin position="249"/>
        <end position="359"/>
    </location>
</feature>
<accession>A0AAD6ZLX9</accession>
<dbReference type="EMBL" id="JARIHO010000038">
    <property type="protein sequence ID" value="KAJ7328776.1"/>
    <property type="molecule type" value="Genomic_DNA"/>
</dbReference>
<name>A0AAD6ZLX9_9AGAR</name>
<sequence length="398" mass="43584">MVRGTVVGSHVSYEDLQQEMSPEYKGLKYLAVAQEIVGDRNTLHINFNLDLDFSFSSFSSAAIASQKLFQGIPAFPDNVPIAPVCTVSLFSLRSGDEGTAKNLLSACQELGFFLLDLRGDVLGESLIDDIDQLFDATKDIMSLPQDVKKKYLHDIPRSFLGFKPRGHAKTETDEPDRFEWFNMGQDGLMGNTPLQPLPPLAHTHLPLLTSFLKHGQDVVATICSTLATQLGLPPDAFTSLQAPTKPSGTVIRLLKAFSSPALADLRTSMIHHTDFGTVTLLANVLGGLQILAPGCTPADDGDGAWLWVRPQPGCVIVNLGDAMVQWTGGLLRSAVHRVNHAPGLQRFEDRYSFALLVRPERDAPMRRLVGEDADTDGEDAGLTAWEWEVKKHRKMLGV</sequence>